<reference evidence="1" key="1">
    <citation type="submission" date="2022-05" db="EMBL/GenBank/DDBJ databases">
        <authorList>
            <person name="Colautti A."/>
            <person name="Iacumin L."/>
        </authorList>
    </citation>
    <scope>NUCLEOTIDE SEQUENCE</scope>
    <source>
        <strain evidence="1">DSM 30747</strain>
    </source>
</reference>
<proteinExistence type="predicted"/>
<gene>
    <name evidence="1" type="ORF">M9R61_08555</name>
</gene>
<dbReference type="EMBL" id="JAMKBI010000005">
    <property type="protein sequence ID" value="MCZ8533379.1"/>
    <property type="molecule type" value="Genomic_DNA"/>
</dbReference>
<dbReference type="RefSeq" id="WP_269921775.1">
    <property type="nucleotide sequence ID" value="NZ_JAMKBI010000005.1"/>
</dbReference>
<organism evidence="1 2">
    <name type="scientific">Psychrobacillus psychrodurans</name>
    <dbReference type="NCBI Taxonomy" id="126157"/>
    <lineage>
        <taxon>Bacteria</taxon>
        <taxon>Bacillati</taxon>
        <taxon>Bacillota</taxon>
        <taxon>Bacilli</taxon>
        <taxon>Bacillales</taxon>
        <taxon>Bacillaceae</taxon>
        <taxon>Psychrobacillus</taxon>
    </lineage>
</organism>
<evidence type="ECO:0000313" key="1">
    <source>
        <dbReference type="EMBL" id="MCZ8533379.1"/>
    </source>
</evidence>
<name>A0A9X3LBX2_9BACI</name>
<dbReference type="Proteomes" id="UP001152172">
    <property type="component" value="Unassembled WGS sequence"/>
</dbReference>
<sequence length="230" mass="26678">MKRLNEVQVTEDFRVEVMMDSKTFNRKPDVNDVKGINYRIKDGLTALSIKQLGDEVGKGKTFMPAKLTVIDGLLKRSIKNWHSQQVVALDFDEAFTLQAALNDDFIRSNAAFLYTTFSHSDELHKFRVVFVLDNVLTNYSDFERVMTYLLEKFPQADEKCKDGSRLFYGGREVYWFDERNRLDSQSCINESLEWDRKNNLSISHSKTSASPKKKIHENLKLKSIVHLIVN</sequence>
<comment type="caution">
    <text evidence="1">The sequence shown here is derived from an EMBL/GenBank/DDBJ whole genome shotgun (WGS) entry which is preliminary data.</text>
</comment>
<dbReference type="AlphaFoldDB" id="A0A9X3LBX2"/>
<accession>A0A9X3LBX2</accession>
<evidence type="ECO:0000313" key="2">
    <source>
        <dbReference type="Proteomes" id="UP001152172"/>
    </source>
</evidence>
<protein>
    <submittedName>
        <fullName evidence="1">Uncharacterized protein</fullName>
    </submittedName>
</protein>
<keyword evidence="2" id="KW-1185">Reference proteome</keyword>